<sequence>MAKQACEHSYRKRGEITLRCRKQSGNTDFCCFQYYCPDSCRYENAAKWKRCRMRQEQEDANR</sequence>
<name>A0A8S5UZY8_9CAUD</name>
<organism evidence="1">
    <name type="scientific">Siphoviridae sp. ctBeL15</name>
    <dbReference type="NCBI Taxonomy" id="2825374"/>
    <lineage>
        <taxon>Viruses</taxon>
        <taxon>Duplodnaviria</taxon>
        <taxon>Heunggongvirae</taxon>
        <taxon>Uroviricota</taxon>
        <taxon>Caudoviricetes</taxon>
    </lineage>
</organism>
<dbReference type="EMBL" id="BK016176">
    <property type="protein sequence ID" value="DAG00048.1"/>
    <property type="molecule type" value="Genomic_DNA"/>
</dbReference>
<accession>A0A8S5UZY8</accession>
<reference evidence="1" key="1">
    <citation type="journal article" date="2021" name="Proc. Natl. Acad. Sci. U.S.A.">
        <title>A Catalog of Tens of Thousands of Viruses from Human Metagenomes Reveals Hidden Associations with Chronic Diseases.</title>
        <authorList>
            <person name="Tisza M.J."/>
            <person name="Buck C.B."/>
        </authorList>
    </citation>
    <scope>NUCLEOTIDE SEQUENCE</scope>
    <source>
        <strain evidence="1">CtBeL15</strain>
    </source>
</reference>
<proteinExistence type="predicted"/>
<protein>
    <submittedName>
        <fullName evidence="1">Antimicrobial chitin binding protein tachystatin B</fullName>
    </submittedName>
</protein>
<evidence type="ECO:0000313" key="1">
    <source>
        <dbReference type="EMBL" id="DAG00048.1"/>
    </source>
</evidence>